<dbReference type="EMBL" id="MT142801">
    <property type="protein sequence ID" value="QJA88734.1"/>
    <property type="molecule type" value="Genomic_DNA"/>
</dbReference>
<dbReference type="AlphaFoldDB" id="A0A6M3L5I3"/>
<sequence>MIVVVDDKVCECKINAKKKTLVINKLSYTKNSFKLLLEEGEEVLTVLSCSGRERRNLFAMGFIVDYILGKKKTLKGKRVLLGYLLKVVNPFIEVSPYENFSNS</sequence>
<protein>
    <submittedName>
        <fullName evidence="2">Uncharacterized protein</fullName>
    </submittedName>
</protein>
<dbReference type="EMBL" id="MT142236">
    <property type="protein sequence ID" value="QJA76670.1"/>
    <property type="molecule type" value="Genomic_DNA"/>
</dbReference>
<evidence type="ECO:0000313" key="2">
    <source>
        <dbReference type="EMBL" id="QJA88734.1"/>
    </source>
</evidence>
<reference evidence="2" key="1">
    <citation type="submission" date="2020-03" db="EMBL/GenBank/DDBJ databases">
        <title>The deep terrestrial virosphere.</title>
        <authorList>
            <person name="Holmfeldt K."/>
            <person name="Nilsson E."/>
            <person name="Simone D."/>
            <person name="Lopez-Fernandez M."/>
            <person name="Wu X."/>
            <person name="de Brujin I."/>
            <person name="Lundin D."/>
            <person name="Andersson A."/>
            <person name="Bertilsson S."/>
            <person name="Dopson M."/>
        </authorList>
    </citation>
    <scope>NUCLEOTIDE SEQUENCE</scope>
    <source>
        <strain evidence="1">MM415A01468</strain>
        <strain evidence="2">MM415B02699</strain>
    </source>
</reference>
<gene>
    <name evidence="1" type="ORF">MM415A01468_0012</name>
    <name evidence="2" type="ORF">MM415B02699_0001</name>
</gene>
<proteinExistence type="predicted"/>
<organism evidence="2">
    <name type="scientific">viral metagenome</name>
    <dbReference type="NCBI Taxonomy" id="1070528"/>
    <lineage>
        <taxon>unclassified sequences</taxon>
        <taxon>metagenomes</taxon>
        <taxon>organismal metagenomes</taxon>
    </lineage>
</organism>
<accession>A0A6M3L5I3</accession>
<name>A0A6M3L5I3_9ZZZZ</name>
<evidence type="ECO:0000313" key="1">
    <source>
        <dbReference type="EMBL" id="QJA76670.1"/>
    </source>
</evidence>